<evidence type="ECO:0000313" key="3">
    <source>
        <dbReference type="EMBL" id="MCC8430853.1"/>
    </source>
</evidence>
<evidence type="ECO:0000256" key="2">
    <source>
        <dbReference type="SAM" id="SignalP"/>
    </source>
</evidence>
<feature type="signal peptide" evidence="2">
    <location>
        <begin position="1"/>
        <end position="29"/>
    </location>
</feature>
<evidence type="ECO:0000256" key="1">
    <source>
        <dbReference type="SAM" id="MobiDB-lite"/>
    </source>
</evidence>
<feature type="compositionally biased region" description="Basic and acidic residues" evidence="1">
    <location>
        <begin position="40"/>
        <end position="56"/>
    </location>
</feature>
<name>A0ABS8KXM9_9HYPH</name>
<organism evidence="3 4">
    <name type="scientific">Reyranella aquatilis</name>
    <dbReference type="NCBI Taxonomy" id="2035356"/>
    <lineage>
        <taxon>Bacteria</taxon>
        <taxon>Pseudomonadati</taxon>
        <taxon>Pseudomonadota</taxon>
        <taxon>Alphaproteobacteria</taxon>
        <taxon>Hyphomicrobiales</taxon>
        <taxon>Reyranellaceae</taxon>
        <taxon>Reyranella</taxon>
    </lineage>
</organism>
<evidence type="ECO:0000313" key="4">
    <source>
        <dbReference type="Proteomes" id="UP001198862"/>
    </source>
</evidence>
<sequence length="112" mass="11908">MVRVRSFLWLLALIAFVMPPLGMATASHAMPPMEQMAGMDCHDHAPPPKECPDKGTAKHSAGQCCPSMAVGDALPPLPSAGRVQLPVHLDLPERARLMTGVALTKDPPPPRA</sequence>
<reference evidence="3 4" key="1">
    <citation type="submission" date="2021-11" db="EMBL/GenBank/DDBJ databases">
        <authorList>
            <person name="Lee D.-H."/>
            <person name="Kim S.-B."/>
        </authorList>
    </citation>
    <scope>NUCLEOTIDE SEQUENCE [LARGE SCALE GENOMIC DNA]</scope>
    <source>
        <strain evidence="3 4">KCTC 52223</strain>
    </source>
</reference>
<protein>
    <recommendedName>
        <fullName evidence="5">CopL family metal-binding regulatory protein</fullName>
    </recommendedName>
</protein>
<feature type="region of interest" description="Disordered" evidence="1">
    <location>
        <begin position="36"/>
        <end position="62"/>
    </location>
</feature>
<comment type="caution">
    <text evidence="3">The sequence shown here is derived from an EMBL/GenBank/DDBJ whole genome shotgun (WGS) entry which is preliminary data.</text>
</comment>
<keyword evidence="4" id="KW-1185">Reference proteome</keyword>
<gene>
    <name evidence="3" type="ORF">LJ725_17920</name>
</gene>
<proteinExistence type="predicted"/>
<feature type="chain" id="PRO_5045212247" description="CopL family metal-binding regulatory protein" evidence="2">
    <location>
        <begin position="30"/>
        <end position="112"/>
    </location>
</feature>
<dbReference type="RefSeq" id="WP_230552000.1">
    <property type="nucleotide sequence ID" value="NZ_JAJISD010000007.1"/>
</dbReference>
<dbReference type="EMBL" id="JAJISD010000007">
    <property type="protein sequence ID" value="MCC8430853.1"/>
    <property type="molecule type" value="Genomic_DNA"/>
</dbReference>
<accession>A0ABS8KXM9</accession>
<dbReference type="Proteomes" id="UP001198862">
    <property type="component" value="Unassembled WGS sequence"/>
</dbReference>
<evidence type="ECO:0008006" key="5">
    <source>
        <dbReference type="Google" id="ProtNLM"/>
    </source>
</evidence>
<keyword evidence="2" id="KW-0732">Signal</keyword>